<accession>A0A0D9NHT8</accession>
<protein>
    <submittedName>
        <fullName evidence="2">Uncharacterized protein</fullName>
    </submittedName>
</protein>
<dbReference type="EMBL" id="KE385057">
    <property type="protein sequence ID" value="KJK73278.1"/>
    <property type="molecule type" value="Genomic_DNA"/>
</dbReference>
<organism evidence="2 3">
    <name type="scientific">Metarhizium anisopliae BRIP 53293</name>
    <dbReference type="NCBI Taxonomy" id="1291518"/>
    <lineage>
        <taxon>Eukaryota</taxon>
        <taxon>Fungi</taxon>
        <taxon>Dikarya</taxon>
        <taxon>Ascomycota</taxon>
        <taxon>Pezizomycotina</taxon>
        <taxon>Sordariomycetes</taxon>
        <taxon>Hypocreomycetidae</taxon>
        <taxon>Hypocreales</taxon>
        <taxon>Clavicipitaceae</taxon>
        <taxon>Metarhizium</taxon>
    </lineage>
</organism>
<keyword evidence="3" id="KW-1185">Reference proteome</keyword>
<feature type="region of interest" description="Disordered" evidence="1">
    <location>
        <begin position="1"/>
        <end position="26"/>
    </location>
</feature>
<feature type="region of interest" description="Disordered" evidence="1">
    <location>
        <begin position="51"/>
        <end position="71"/>
    </location>
</feature>
<dbReference type="Proteomes" id="UP000054544">
    <property type="component" value="Unassembled WGS sequence"/>
</dbReference>
<feature type="compositionally biased region" description="Basic and acidic residues" evidence="1">
    <location>
        <begin position="9"/>
        <end position="21"/>
    </location>
</feature>
<sequence>ARTAGTTTHDMRAIDKHDANAAERQTTPVTVALPPEQCANCLGPHAADQAACPARPKRDHGLLVSPQNKEQ</sequence>
<dbReference type="AlphaFoldDB" id="A0A0D9NHT8"/>
<evidence type="ECO:0000256" key="1">
    <source>
        <dbReference type="SAM" id="MobiDB-lite"/>
    </source>
</evidence>
<feature type="non-terminal residue" evidence="2">
    <location>
        <position position="1"/>
    </location>
</feature>
<evidence type="ECO:0000313" key="3">
    <source>
        <dbReference type="Proteomes" id="UP000054544"/>
    </source>
</evidence>
<evidence type="ECO:0000313" key="2">
    <source>
        <dbReference type="EMBL" id="KJK73278.1"/>
    </source>
</evidence>
<reference evidence="3" key="1">
    <citation type="journal article" date="2014" name="BMC Genomics">
        <title>The genome sequence of the biocontrol fungus Metarhizium anisopliae and comparative genomics of Metarhizium species.</title>
        <authorList>
            <person name="Pattemore J.A."/>
            <person name="Hane J.K."/>
            <person name="Williams A.H."/>
            <person name="Wilson B.A."/>
            <person name="Stodart B.J."/>
            <person name="Ash G.J."/>
        </authorList>
    </citation>
    <scope>NUCLEOTIDE SEQUENCE [LARGE SCALE GENOMIC DNA]</scope>
    <source>
        <strain evidence="3">BRIP 53293</strain>
    </source>
</reference>
<gene>
    <name evidence="2" type="ORF">H634G_11643</name>
</gene>
<proteinExistence type="predicted"/>
<name>A0A0D9NHT8_METAN</name>